<evidence type="ECO:0000313" key="8">
    <source>
        <dbReference type="Proteomes" id="UP000032668"/>
    </source>
</evidence>
<feature type="transmembrane region" description="Helical" evidence="5">
    <location>
        <begin position="382"/>
        <end position="404"/>
    </location>
</feature>
<feature type="transmembrane region" description="Helical" evidence="5">
    <location>
        <begin position="163"/>
        <end position="188"/>
    </location>
</feature>
<evidence type="ECO:0000256" key="1">
    <source>
        <dbReference type="ARBA" id="ARBA00004141"/>
    </source>
</evidence>
<feature type="transmembrane region" description="Helical" evidence="5">
    <location>
        <begin position="427"/>
        <end position="455"/>
    </location>
</feature>
<evidence type="ECO:0000259" key="6">
    <source>
        <dbReference type="Pfam" id="PF13515"/>
    </source>
</evidence>
<keyword evidence="2 5" id="KW-0812">Transmembrane</keyword>
<dbReference type="AlphaFoldDB" id="A0A0D6PKF4"/>
<evidence type="ECO:0000256" key="2">
    <source>
        <dbReference type="ARBA" id="ARBA00022692"/>
    </source>
</evidence>
<dbReference type="InterPro" id="IPR049453">
    <property type="entry name" value="Memb_transporter_dom"/>
</dbReference>
<dbReference type="Proteomes" id="UP000032668">
    <property type="component" value="Unassembled WGS sequence"/>
</dbReference>
<feature type="transmembrane region" description="Helical" evidence="5">
    <location>
        <begin position="498"/>
        <end position="516"/>
    </location>
</feature>
<feature type="transmembrane region" description="Helical" evidence="5">
    <location>
        <begin position="51"/>
        <end position="79"/>
    </location>
</feature>
<keyword evidence="8" id="KW-1185">Reference proteome</keyword>
<dbReference type="STRING" id="1120923.SAMN02746095_02486"/>
<feature type="domain" description="Integral membrane bound transporter" evidence="6">
    <location>
        <begin position="389"/>
        <end position="508"/>
    </location>
</feature>
<dbReference type="GO" id="GO:0016020">
    <property type="term" value="C:membrane"/>
    <property type="evidence" value="ECO:0007669"/>
    <property type="project" value="UniProtKB-SubCell"/>
</dbReference>
<dbReference type="EMBL" id="BANC01000162">
    <property type="protein sequence ID" value="GAN82137.1"/>
    <property type="molecule type" value="Genomic_DNA"/>
</dbReference>
<dbReference type="RefSeq" id="WP_048880528.1">
    <property type="nucleotide sequence ID" value="NZ_BANC01000162.1"/>
</dbReference>
<feature type="transmembrane region" description="Helical" evidence="5">
    <location>
        <begin position="137"/>
        <end position="157"/>
    </location>
</feature>
<organism evidence="7 8">
    <name type="scientific">Acidocella aminolytica 101 = DSM 11237</name>
    <dbReference type="NCBI Taxonomy" id="1120923"/>
    <lineage>
        <taxon>Bacteria</taxon>
        <taxon>Pseudomonadati</taxon>
        <taxon>Pseudomonadota</taxon>
        <taxon>Alphaproteobacteria</taxon>
        <taxon>Acetobacterales</taxon>
        <taxon>Acidocellaceae</taxon>
        <taxon>Acidocella</taxon>
    </lineage>
</organism>
<dbReference type="OrthoDB" id="7491335at2"/>
<evidence type="ECO:0000256" key="5">
    <source>
        <dbReference type="SAM" id="Phobius"/>
    </source>
</evidence>
<keyword evidence="4 5" id="KW-0472">Membrane</keyword>
<comment type="subcellular location">
    <subcellularLocation>
        <location evidence="1">Membrane</location>
        <topology evidence="1">Multi-pass membrane protein</topology>
    </subcellularLocation>
</comment>
<evidence type="ECO:0000313" key="7">
    <source>
        <dbReference type="EMBL" id="GAN82137.1"/>
    </source>
</evidence>
<evidence type="ECO:0000256" key="4">
    <source>
        <dbReference type="ARBA" id="ARBA00023136"/>
    </source>
</evidence>
<feature type="transmembrane region" description="Helical" evidence="5">
    <location>
        <begin position="99"/>
        <end position="130"/>
    </location>
</feature>
<evidence type="ECO:0000256" key="3">
    <source>
        <dbReference type="ARBA" id="ARBA00022989"/>
    </source>
</evidence>
<accession>A0A0D6PKF4</accession>
<gene>
    <name evidence="7" type="ORF">Aam_165_004</name>
</gene>
<feature type="transmembrane region" description="Helical" evidence="5">
    <location>
        <begin position="467"/>
        <end position="486"/>
    </location>
</feature>
<comment type="caution">
    <text evidence="7">The sequence shown here is derived from an EMBL/GenBank/DDBJ whole genome shotgun (WGS) entry which is preliminary data.</text>
</comment>
<protein>
    <recommendedName>
        <fullName evidence="6">Integral membrane bound transporter domain-containing protein</fullName>
    </recommendedName>
</protein>
<reference evidence="7 8" key="1">
    <citation type="submission" date="2012-11" db="EMBL/GenBank/DDBJ databases">
        <title>Whole genome sequence of Acidocella aminolytica 101 = DSM 11237.</title>
        <authorList>
            <person name="Azuma Y."/>
            <person name="Higashiura N."/>
            <person name="Hirakawa H."/>
            <person name="Matsushita K."/>
        </authorList>
    </citation>
    <scope>NUCLEOTIDE SEQUENCE [LARGE SCALE GENOMIC DNA]</scope>
    <source>
        <strain evidence="8">101 / DSM 11237</strain>
    </source>
</reference>
<name>A0A0D6PKF4_9PROT</name>
<proteinExistence type="predicted"/>
<dbReference type="Pfam" id="PF13515">
    <property type="entry name" value="FUSC_2"/>
    <property type="match status" value="1"/>
</dbReference>
<sequence>MRAQDLGFRQTIRHAPAWSVVEAVYRLSRWLETRSFGLTPEQIGVSEGMRAATAVVVVVGLAYVLHWPGLAWAAFGAFWCCLADPGGPDRTRLKAIGGFALGGALVLPCVSMAGALGPVVGGAVMLALVFLTNLPRAWGGIAAVPGILVSVVAVVGVDYPRSPAGALLLAGVFLAGCLWAMLLCLALWRIHPHAPVRRAAASIFAREAAMVGEFLALVQQGDADEAAWTALDSAHRRAVRLAIERGRVAVARLESGRARHELAVDGADRLFAGLIALGHYLAHSEAPRRLGFCLWTLHAAVLEAEHQAANRRFNGTRLAGFAADLAQDARHLSIPAARAFGLCAASLASLAEGPVQPARHPRAEKTGAGRITAPILRHAARVTVAVGMAYILAAWLHLAFSYWATMATVMVMQPLAETTWPRSLERIIGSLGGGLLAALLLAVLPAKPFLLLLVFPLAAMTIAFKSVNYTVFVLFLTSLFVLVIAMVQPGGGIPTARALNNVIGALVGTAGVLCLWPERREGGLRALLQAAVVANLRLAVAPLSQDVAAQERREAGMASSEAETAVARMRLEGRARRERLHEAEELLTALRGVAGAAAVRAVGAGGGGDLAQAMTQLHVAAERLGLEA</sequence>
<keyword evidence="3 5" id="KW-1133">Transmembrane helix</keyword>